<evidence type="ECO:0000313" key="1">
    <source>
        <dbReference type="EMBL" id="OAS19260.1"/>
    </source>
</evidence>
<reference evidence="1 2" key="1">
    <citation type="submission" date="2016-05" db="EMBL/GenBank/DDBJ databases">
        <title>Paenibacillus sp. 1ZS3-15 nov., isolated from the rhizosphere soil.</title>
        <authorList>
            <person name="Zhang X.X."/>
            <person name="Zhang J."/>
        </authorList>
    </citation>
    <scope>NUCLEOTIDE SEQUENCE [LARGE SCALE GENOMIC DNA]</scope>
    <source>
        <strain evidence="1 2">1ZS3-15</strain>
    </source>
</reference>
<evidence type="ECO:0000313" key="2">
    <source>
        <dbReference type="Proteomes" id="UP000078454"/>
    </source>
</evidence>
<sequence>MNESLISKITDEAAKKVIYHQHLQIEALKHRLDKLEQKDVPKQAIGFHTKGSETTPELAFKSYRKYSGTHD</sequence>
<comment type="caution">
    <text evidence="1">The sequence shown here is derived from an EMBL/GenBank/DDBJ whole genome shotgun (WGS) entry which is preliminary data.</text>
</comment>
<protein>
    <submittedName>
        <fullName evidence="1">Uncharacterized protein</fullName>
    </submittedName>
</protein>
<organism evidence="1 2">
    <name type="scientific">Paenibacillus oryzisoli</name>
    <dbReference type="NCBI Taxonomy" id="1850517"/>
    <lineage>
        <taxon>Bacteria</taxon>
        <taxon>Bacillati</taxon>
        <taxon>Bacillota</taxon>
        <taxon>Bacilli</taxon>
        <taxon>Bacillales</taxon>
        <taxon>Paenibacillaceae</taxon>
        <taxon>Paenibacillus</taxon>
    </lineage>
</organism>
<dbReference type="Proteomes" id="UP000078454">
    <property type="component" value="Unassembled WGS sequence"/>
</dbReference>
<dbReference type="AlphaFoldDB" id="A0A198ADU5"/>
<dbReference type="STRING" id="1850517.A8708_26480"/>
<accession>A0A198ADU5</accession>
<gene>
    <name evidence="1" type="ORF">A8708_26480</name>
</gene>
<name>A0A198ADU5_9BACL</name>
<keyword evidence="2" id="KW-1185">Reference proteome</keyword>
<dbReference type="EMBL" id="LYPB01000058">
    <property type="protein sequence ID" value="OAS19260.1"/>
    <property type="molecule type" value="Genomic_DNA"/>
</dbReference>
<dbReference type="RefSeq" id="WP_068663658.1">
    <property type="nucleotide sequence ID" value="NZ_LYPB01000058.1"/>
</dbReference>
<proteinExistence type="predicted"/>